<dbReference type="Proteomes" id="UP001295684">
    <property type="component" value="Unassembled WGS sequence"/>
</dbReference>
<sequence length="267" mass="30762">MGNFNGSSRKEGILERAKEENESEKALQRQNVGKEVEVTKNLIVKHYKTCMTCDNDGYLNFMVDLVKTRDSLFLKEFSKASKCFPCYTKLDVSCTDLKALKTANKYLFKHGLHPTILKLNLSISNSKNSNSTIYSKPLTKILPFIQKSVEISWMNISKRNFQSWILKCSHIPNLKFFFCSIEVLRLQFKDTIRYKIENLVLHGCRTSTKVGMLEYQEGYTDIIRAISSCSMRDSLKTLQAGSCAEHKTRIQKILEEFGMDRVKMEGF</sequence>
<dbReference type="EMBL" id="CAMPGE010020792">
    <property type="protein sequence ID" value="CAI2378993.1"/>
    <property type="molecule type" value="Genomic_DNA"/>
</dbReference>
<organism evidence="2 3">
    <name type="scientific">Euplotes crassus</name>
    <dbReference type="NCBI Taxonomy" id="5936"/>
    <lineage>
        <taxon>Eukaryota</taxon>
        <taxon>Sar</taxon>
        <taxon>Alveolata</taxon>
        <taxon>Ciliophora</taxon>
        <taxon>Intramacronucleata</taxon>
        <taxon>Spirotrichea</taxon>
        <taxon>Hypotrichia</taxon>
        <taxon>Euplotida</taxon>
        <taxon>Euplotidae</taxon>
        <taxon>Moneuplotes</taxon>
    </lineage>
</organism>
<comment type="caution">
    <text evidence="2">The sequence shown here is derived from an EMBL/GenBank/DDBJ whole genome shotgun (WGS) entry which is preliminary data.</text>
</comment>
<dbReference type="AlphaFoldDB" id="A0AAD1XU63"/>
<name>A0AAD1XU63_EUPCR</name>
<evidence type="ECO:0000313" key="3">
    <source>
        <dbReference type="Proteomes" id="UP001295684"/>
    </source>
</evidence>
<gene>
    <name evidence="2" type="ORF">ECRASSUSDP1_LOCUS20398</name>
</gene>
<feature type="region of interest" description="Disordered" evidence="1">
    <location>
        <begin position="1"/>
        <end position="28"/>
    </location>
</feature>
<protein>
    <submittedName>
        <fullName evidence="2">Uncharacterized protein</fullName>
    </submittedName>
</protein>
<keyword evidence="3" id="KW-1185">Reference proteome</keyword>
<proteinExistence type="predicted"/>
<accession>A0AAD1XU63</accession>
<evidence type="ECO:0000313" key="2">
    <source>
        <dbReference type="EMBL" id="CAI2378993.1"/>
    </source>
</evidence>
<evidence type="ECO:0000256" key="1">
    <source>
        <dbReference type="SAM" id="MobiDB-lite"/>
    </source>
</evidence>
<reference evidence="2" key="1">
    <citation type="submission" date="2023-07" db="EMBL/GenBank/DDBJ databases">
        <authorList>
            <consortium name="AG Swart"/>
            <person name="Singh M."/>
            <person name="Singh A."/>
            <person name="Seah K."/>
            <person name="Emmerich C."/>
        </authorList>
    </citation>
    <scope>NUCLEOTIDE SEQUENCE</scope>
    <source>
        <strain evidence="2">DP1</strain>
    </source>
</reference>
<feature type="compositionally biased region" description="Basic and acidic residues" evidence="1">
    <location>
        <begin position="8"/>
        <end position="28"/>
    </location>
</feature>